<evidence type="ECO:0000259" key="3">
    <source>
        <dbReference type="Pfam" id="PF01464"/>
    </source>
</evidence>
<proteinExistence type="predicted"/>
<feature type="domain" description="Transglycosylase SLT" evidence="3">
    <location>
        <begin position="178"/>
        <end position="271"/>
    </location>
</feature>
<evidence type="ECO:0000256" key="2">
    <source>
        <dbReference type="SAM" id="SignalP"/>
    </source>
</evidence>
<dbReference type="OrthoDB" id="2537480at2759"/>
<feature type="region of interest" description="Disordered" evidence="1">
    <location>
        <begin position="39"/>
        <end position="131"/>
    </location>
</feature>
<dbReference type="EMBL" id="JAACJP010000013">
    <property type="protein sequence ID" value="KAF5380457.1"/>
    <property type="molecule type" value="Genomic_DNA"/>
</dbReference>
<feature type="chain" id="PRO_5034707322" description="Transglycosylase SLT domain-containing protein" evidence="2">
    <location>
        <begin position="20"/>
        <end position="324"/>
    </location>
</feature>
<organism evidence="4 5">
    <name type="scientific">Tricholomella constricta</name>
    <dbReference type="NCBI Taxonomy" id="117010"/>
    <lineage>
        <taxon>Eukaryota</taxon>
        <taxon>Fungi</taxon>
        <taxon>Dikarya</taxon>
        <taxon>Basidiomycota</taxon>
        <taxon>Agaricomycotina</taxon>
        <taxon>Agaricomycetes</taxon>
        <taxon>Agaricomycetidae</taxon>
        <taxon>Agaricales</taxon>
        <taxon>Tricholomatineae</taxon>
        <taxon>Lyophyllaceae</taxon>
        <taxon>Tricholomella</taxon>
    </lineage>
</organism>
<comment type="caution">
    <text evidence="4">The sequence shown here is derived from an EMBL/GenBank/DDBJ whole genome shotgun (WGS) entry which is preliminary data.</text>
</comment>
<reference evidence="4 5" key="1">
    <citation type="journal article" date="2020" name="ISME J.">
        <title>Uncovering the hidden diversity of litter-decomposition mechanisms in mushroom-forming fungi.</title>
        <authorList>
            <person name="Floudas D."/>
            <person name="Bentzer J."/>
            <person name="Ahren D."/>
            <person name="Johansson T."/>
            <person name="Persson P."/>
            <person name="Tunlid A."/>
        </authorList>
    </citation>
    <scope>NUCLEOTIDE SEQUENCE [LARGE SCALE GENOMIC DNA]</scope>
    <source>
        <strain evidence="4 5">CBS 661.87</strain>
    </source>
</reference>
<dbReference type="CDD" id="cd00254">
    <property type="entry name" value="LT-like"/>
    <property type="match status" value="1"/>
</dbReference>
<dbReference type="InterPro" id="IPR008258">
    <property type="entry name" value="Transglycosylase_SLT_dom_1"/>
</dbReference>
<feature type="signal peptide" evidence="2">
    <location>
        <begin position="1"/>
        <end position="19"/>
    </location>
</feature>
<accession>A0A8H5HBU0</accession>
<feature type="compositionally biased region" description="Polar residues" evidence="1">
    <location>
        <begin position="62"/>
        <end position="75"/>
    </location>
</feature>
<evidence type="ECO:0000256" key="1">
    <source>
        <dbReference type="SAM" id="MobiDB-lite"/>
    </source>
</evidence>
<keyword evidence="2" id="KW-0732">Signal</keyword>
<feature type="compositionally biased region" description="Polar residues" evidence="1">
    <location>
        <begin position="103"/>
        <end position="113"/>
    </location>
</feature>
<gene>
    <name evidence="4" type="ORF">D9615_004598</name>
</gene>
<protein>
    <recommendedName>
        <fullName evidence="3">Transglycosylase SLT domain-containing protein</fullName>
    </recommendedName>
</protein>
<name>A0A8H5HBU0_9AGAR</name>
<dbReference type="InterPro" id="IPR023346">
    <property type="entry name" value="Lysozyme-like_dom_sf"/>
</dbReference>
<feature type="compositionally biased region" description="Pro residues" evidence="1">
    <location>
        <begin position="83"/>
        <end position="94"/>
    </location>
</feature>
<dbReference type="Gene3D" id="1.10.530.10">
    <property type="match status" value="1"/>
</dbReference>
<evidence type="ECO:0000313" key="5">
    <source>
        <dbReference type="Proteomes" id="UP000565441"/>
    </source>
</evidence>
<evidence type="ECO:0000313" key="4">
    <source>
        <dbReference type="EMBL" id="KAF5380457.1"/>
    </source>
</evidence>
<dbReference type="Pfam" id="PF01464">
    <property type="entry name" value="SLT"/>
    <property type="match status" value="1"/>
</dbReference>
<dbReference type="Proteomes" id="UP000565441">
    <property type="component" value="Unassembled WGS sequence"/>
</dbReference>
<keyword evidence="5" id="KW-1185">Reference proteome</keyword>
<dbReference type="AlphaFoldDB" id="A0A8H5HBU0"/>
<sequence length="324" mass="34124">MKVSSTILTVLATILAVSASNPHDSRALLSRHSRISARSPTLVAKSIKRKRCKPRPAGLSNGAASSPAVTSSKPKATSVKADPSPPPPPKPAPQAPKSNNNSGGLLNVQSSCGNIGATRETTHTTGPNGSIDWLNCGLTGGGWNPPFIRIGDIVSVPLSKAISSGKGPFLACSKFVHLFEQYGAQFGIPSIMLASFAMQESSCNPNTVGGGGEQGLMQITQDKCGGAPGGNCRDPDFNIRTGAKFFADTLNRNGGDLLLSIGSYNGWHRGLTFAKATAAARSSCCRCQNNCDYLHQFLNGWLQNINAYDKSLRLGKFYNLDVCN</sequence>
<dbReference type="SUPFAM" id="SSF53955">
    <property type="entry name" value="Lysozyme-like"/>
    <property type="match status" value="1"/>
</dbReference>